<feature type="chain" id="PRO_5026253744" evidence="1">
    <location>
        <begin position="20"/>
        <end position="484"/>
    </location>
</feature>
<reference evidence="3 4" key="1">
    <citation type="submission" date="2019-11" db="EMBL/GenBank/DDBJ databases">
        <authorList>
            <person name="Zheng R.K."/>
            <person name="Sun C.M."/>
        </authorList>
    </citation>
    <scope>NUCLEOTIDE SEQUENCE [LARGE SCALE GENOMIC DNA]</scope>
    <source>
        <strain evidence="3 4">WC007</strain>
    </source>
</reference>
<proteinExistence type="predicted"/>
<evidence type="ECO:0000256" key="1">
    <source>
        <dbReference type="SAM" id="SignalP"/>
    </source>
</evidence>
<dbReference type="RefSeq" id="WP_158868773.1">
    <property type="nucleotide sequence ID" value="NZ_CP046401.1"/>
</dbReference>
<dbReference type="PANTHER" id="PTHR43751:SF1">
    <property type="entry name" value="SULFATASE ATSG-RELATED"/>
    <property type="match status" value="1"/>
</dbReference>
<dbReference type="Proteomes" id="UP000428260">
    <property type="component" value="Chromosome"/>
</dbReference>
<dbReference type="EMBL" id="CP046401">
    <property type="protein sequence ID" value="QGY45630.1"/>
    <property type="molecule type" value="Genomic_DNA"/>
</dbReference>
<dbReference type="InterPro" id="IPR052701">
    <property type="entry name" value="GAG_Ulvan_Degrading_Sulfatases"/>
</dbReference>
<feature type="signal peptide" evidence="1">
    <location>
        <begin position="1"/>
        <end position="19"/>
    </location>
</feature>
<keyword evidence="3" id="KW-0378">Hydrolase</keyword>
<dbReference type="SUPFAM" id="SSF53649">
    <property type="entry name" value="Alkaline phosphatase-like"/>
    <property type="match status" value="1"/>
</dbReference>
<keyword evidence="3" id="KW-0808">Transferase</keyword>
<evidence type="ECO:0000259" key="2">
    <source>
        <dbReference type="Pfam" id="PF00884"/>
    </source>
</evidence>
<sequence>MKRYAIVFFALLLFFGCQSDNRNKITGNGLNVLFLTLDDMGYGTSGAEGCKVPDITPNIDALASQGILFTHGYVSVPMCGPSRAAMLSGRYPHCSGIMGHGVQPPDFWEEPLVKTPALSTYLHDFGYKTGAILKNGRCGNQTWDVKYQELPFGVGFHDRNPNSFYERTKAFIAASKETGKPFFLYANPIDPHRPWVNTQGEKNARQQWNSLHEYPAPNRSYTSNEVEIPECLPDLPDVRTNLVPYYEALHRGDECLGSILKALEESGEADNTIIVFLSDNGMATPAAKNTLYQHGVRTPVIIKLPGKIKTGVVDEKSVVCAIDLLPTILEALQLPAIKGIEGYSVYDVATGKKEKTDREYAFTSFDYWGDSKEKDFYPQRSIINKEFCYIWNPYVERFKGEKRIPLNWVDVIASSISENLKLAARTEFLRKRPVEEFYDLSNDPGCWNNLINDEQYADKIKEFKAYLKKEMMQTNDPERYYYNN</sequence>
<evidence type="ECO:0000313" key="4">
    <source>
        <dbReference type="Proteomes" id="UP000428260"/>
    </source>
</evidence>
<dbReference type="GO" id="GO:0016787">
    <property type="term" value="F:hydrolase activity"/>
    <property type="evidence" value="ECO:0007669"/>
    <property type="project" value="UniProtKB-KW"/>
</dbReference>
<organism evidence="3 4">
    <name type="scientific">Maribellus comscasis</name>
    <dbReference type="NCBI Taxonomy" id="2681766"/>
    <lineage>
        <taxon>Bacteria</taxon>
        <taxon>Pseudomonadati</taxon>
        <taxon>Bacteroidota</taxon>
        <taxon>Bacteroidia</taxon>
        <taxon>Marinilabiliales</taxon>
        <taxon>Prolixibacteraceae</taxon>
        <taxon>Maribellus</taxon>
    </lineage>
</organism>
<keyword evidence="1" id="KW-0732">Signal</keyword>
<dbReference type="InterPro" id="IPR000917">
    <property type="entry name" value="Sulfatase_N"/>
</dbReference>
<evidence type="ECO:0000313" key="3">
    <source>
        <dbReference type="EMBL" id="QGY45630.1"/>
    </source>
</evidence>
<dbReference type="CDD" id="cd16027">
    <property type="entry name" value="SGSH"/>
    <property type="match status" value="1"/>
</dbReference>
<accession>A0A6I6JWX0</accession>
<name>A0A6I6JWX0_9BACT</name>
<protein>
    <submittedName>
        <fullName evidence="3">Sulfatase-like hydrolase/transferase</fullName>
    </submittedName>
</protein>
<dbReference type="GO" id="GO:0016740">
    <property type="term" value="F:transferase activity"/>
    <property type="evidence" value="ECO:0007669"/>
    <property type="project" value="UniProtKB-KW"/>
</dbReference>
<dbReference type="PROSITE" id="PS51257">
    <property type="entry name" value="PROKAR_LIPOPROTEIN"/>
    <property type="match status" value="1"/>
</dbReference>
<dbReference type="InterPro" id="IPR017850">
    <property type="entry name" value="Alkaline_phosphatase_core_sf"/>
</dbReference>
<keyword evidence="4" id="KW-1185">Reference proteome</keyword>
<dbReference type="Gene3D" id="3.40.720.10">
    <property type="entry name" value="Alkaline Phosphatase, subunit A"/>
    <property type="match status" value="1"/>
</dbReference>
<gene>
    <name evidence="3" type="ORF">GM418_18715</name>
</gene>
<dbReference type="AlphaFoldDB" id="A0A6I6JWX0"/>
<dbReference type="PANTHER" id="PTHR43751">
    <property type="entry name" value="SULFATASE"/>
    <property type="match status" value="1"/>
</dbReference>
<dbReference type="KEGG" id="mcos:GM418_18715"/>
<feature type="domain" description="Sulfatase N-terminal" evidence="2">
    <location>
        <begin position="31"/>
        <end position="333"/>
    </location>
</feature>
<dbReference type="Pfam" id="PF00884">
    <property type="entry name" value="Sulfatase"/>
    <property type="match status" value="1"/>
</dbReference>